<evidence type="ECO:0000313" key="3">
    <source>
        <dbReference type="Proteomes" id="UP000319817"/>
    </source>
</evidence>
<keyword evidence="3" id="KW-1185">Reference proteome</keyword>
<dbReference type="AlphaFoldDB" id="A0A517NRS1"/>
<feature type="domain" description="TfoX C-terminal" evidence="1">
    <location>
        <begin position="7"/>
        <end position="90"/>
    </location>
</feature>
<gene>
    <name evidence="2" type="ORF">K239x_17270</name>
</gene>
<evidence type="ECO:0000259" key="1">
    <source>
        <dbReference type="Pfam" id="PF04994"/>
    </source>
</evidence>
<reference evidence="2 3" key="1">
    <citation type="submission" date="2019-02" db="EMBL/GenBank/DDBJ databases">
        <title>Deep-cultivation of Planctomycetes and their phenomic and genomic characterization uncovers novel biology.</title>
        <authorList>
            <person name="Wiegand S."/>
            <person name="Jogler M."/>
            <person name="Boedeker C."/>
            <person name="Pinto D."/>
            <person name="Vollmers J."/>
            <person name="Rivas-Marin E."/>
            <person name="Kohn T."/>
            <person name="Peeters S.H."/>
            <person name="Heuer A."/>
            <person name="Rast P."/>
            <person name="Oberbeckmann S."/>
            <person name="Bunk B."/>
            <person name="Jeske O."/>
            <person name="Meyerdierks A."/>
            <person name="Storesund J.E."/>
            <person name="Kallscheuer N."/>
            <person name="Luecker S."/>
            <person name="Lage O.M."/>
            <person name="Pohl T."/>
            <person name="Merkel B.J."/>
            <person name="Hornburger P."/>
            <person name="Mueller R.-W."/>
            <person name="Bruemmer F."/>
            <person name="Labrenz M."/>
            <person name="Spormann A.M."/>
            <person name="Op den Camp H."/>
            <person name="Overmann J."/>
            <person name="Amann R."/>
            <person name="Jetten M.S.M."/>
            <person name="Mascher T."/>
            <person name="Medema M.H."/>
            <person name="Devos D.P."/>
            <person name="Kaster A.-K."/>
            <person name="Ovreas L."/>
            <person name="Rohde M."/>
            <person name="Galperin M.Y."/>
            <person name="Jogler C."/>
        </authorList>
    </citation>
    <scope>NUCLEOTIDE SEQUENCE [LARGE SCALE GENOMIC DNA]</scope>
    <source>
        <strain evidence="2 3">K23_9</strain>
    </source>
</reference>
<accession>A0A517NRS1</accession>
<dbReference type="OrthoDB" id="7861542at2"/>
<evidence type="ECO:0000313" key="2">
    <source>
        <dbReference type="EMBL" id="QDT09776.1"/>
    </source>
</evidence>
<organism evidence="2 3">
    <name type="scientific">Stieleria marina</name>
    <dbReference type="NCBI Taxonomy" id="1930275"/>
    <lineage>
        <taxon>Bacteria</taxon>
        <taxon>Pseudomonadati</taxon>
        <taxon>Planctomycetota</taxon>
        <taxon>Planctomycetia</taxon>
        <taxon>Pirellulales</taxon>
        <taxon>Pirellulaceae</taxon>
        <taxon>Stieleria</taxon>
    </lineage>
</organism>
<protein>
    <recommendedName>
        <fullName evidence="1">TfoX C-terminal domain-containing protein</fullName>
    </recommendedName>
</protein>
<dbReference type="Gene3D" id="1.10.150.20">
    <property type="entry name" value="5' to 3' exonuclease, C-terminal subdomain"/>
    <property type="match status" value="1"/>
</dbReference>
<proteinExistence type="predicted"/>
<dbReference type="InterPro" id="IPR007077">
    <property type="entry name" value="TfoX_C"/>
</dbReference>
<dbReference type="EMBL" id="CP036526">
    <property type="protein sequence ID" value="QDT09776.1"/>
    <property type="molecule type" value="Genomic_DNA"/>
</dbReference>
<dbReference type="Proteomes" id="UP000319817">
    <property type="component" value="Chromosome"/>
</dbReference>
<name>A0A517NRS1_9BACT</name>
<dbReference type="Pfam" id="PF04994">
    <property type="entry name" value="TfoX_C"/>
    <property type="match status" value="1"/>
</dbReference>
<sequence>MEHRDQRPISEMRNLGPACEADLKAVDILVAQDVIDLGVEATFLQMLEGRRKIGRSAKCCNAACLYALYGAVHDIDWRELPEKKKAEFKKLSAELRASGRFR</sequence>